<proteinExistence type="predicted"/>
<reference evidence="3" key="1">
    <citation type="submission" date="2017-09" db="EMBL/GenBank/DDBJ databases">
        <authorList>
            <person name="Varghese N."/>
            <person name="Submissions S."/>
        </authorList>
    </citation>
    <scope>NUCLEOTIDE SEQUENCE [LARGE SCALE GENOMIC DNA]</scope>
    <source>
        <strain evidence="3">DSM 29961</strain>
    </source>
</reference>
<dbReference type="AlphaFoldDB" id="A0A286GVL9"/>
<protein>
    <submittedName>
        <fullName evidence="2">Uncharacterized protein</fullName>
    </submittedName>
</protein>
<keyword evidence="3" id="KW-1185">Reference proteome</keyword>
<evidence type="ECO:0000313" key="2">
    <source>
        <dbReference type="EMBL" id="SOD99540.1"/>
    </source>
</evidence>
<dbReference type="RefSeq" id="WP_097131947.1">
    <property type="nucleotide sequence ID" value="NZ_OCNH01000010.1"/>
</dbReference>
<feature type="coiled-coil region" evidence="1">
    <location>
        <begin position="276"/>
        <end position="307"/>
    </location>
</feature>
<accession>A0A286GVL9</accession>
<sequence>MTWTTAQQDALQNAIQRRNERNILQNQLAQTKTELAKRQQEQAVLLDQWRNEQADVDRLNRLSWASLYHDLLNQKEQQLTKEEAEAQHARLRYDAICATVIALQQQCKDQEKRLPGFSDVDQLYEQLIESKREALLNSSDAVREQYQQHLTTLIHNNHYAQELTEAKGAGIQALQEVRQLGQLLDEARTWGTWDMLGGSTISSMIKYRKLDEVRDQSQQVAYSLQQFRREYKDVDSTFLPDWTFDNNLTRFVDIFFDNIFTDWSVQSRINEARTTAQTLEDHLVTAIAELQNQQDKSTEQTKQLSDQFQRFLETV</sequence>
<name>A0A286GVL9_9BACT</name>
<evidence type="ECO:0000313" key="3">
    <source>
        <dbReference type="Proteomes" id="UP000219452"/>
    </source>
</evidence>
<organism evidence="2 3">
    <name type="scientific">Spirosoma fluviale</name>
    <dbReference type="NCBI Taxonomy" id="1597977"/>
    <lineage>
        <taxon>Bacteria</taxon>
        <taxon>Pseudomonadati</taxon>
        <taxon>Bacteroidota</taxon>
        <taxon>Cytophagia</taxon>
        <taxon>Cytophagales</taxon>
        <taxon>Cytophagaceae</taxon>
        <taxon>Spirosoma</taxon>
    </lineage>
</organism>
<keyword evidence="1" id="KW-0175">Coiled coil</keyword>
<dbReference type="EMBL" id="OCNH01000010">
    <property type="protein sequence ID" value="SOD99540.1"/>
    <property type="molecule type" value="Genomic_DNA"/>
</dbReference>
<gene>
    <name evidence="2" type="ORF">SAMN06269250_0038</name>
</gene>
<dbReference type="Proteomes" id="UP000219452">
    <property type="component" value="Unassembled WGS sequence"/>
</dbReference>
<dbReference type="OrthoDB" id="3540923at2"/>
<evidence type="ECO:0000256" key="1">
    <source>
        <dbReference type="SAM" id="Coils"/>
    </source>
</evidence>